<evidence type="ECO:0000256" key="3">
    <source>
        <dbReference type="SAM" id="SignalP"/>
    </source>
</evidence>
<dbReference type="AlphaFoldDB" id="A0AAD5S8V5"/>
<evidence type="ECO:0000313" key="5">
    <source>
        <dbReference type="EMBL" id="KAJ3047633.1"/>
    </source>
</evidence>
<dbReference type="GO" id="GO:0004222">
    <property type="term" value="F:metalloendopeptidase activity"/>
    <property type="evidence" value="ECO:0007669"/>
    <property type="project" value="InterPro"/>
</dbReference>
<gene>
    <name evidence="5" type="ORF">HK097_011355</name>
</gene>
<protein>
    <recommendedName>
        <fullName evidence="4">Peptidase M12B domain-containing protein</fullName>
    </recommendedName>
</protein>
<keyword evidence="1" id="KW-0862">Zinc</keyword>
<feature type="region of interest" description="Disordered" evidence="2">
    <location>
        <begin position="200"/>
        <end position="269"/>
    </location>
</feature>
<dbReference type="InterPro" id="IPR024079">
    <property type="entry name" value="MetalloPept_cat_dom_sf"/>
</dbReference>
<evidence type="ECO:0000259" key="4">
    <source>
        <dbReference type="PROSITE" id="PS50215"/>
    </source>
</evidence>
<feature type="binding site" evidence="1">
    <location>
        <position position="502"/>
    </location>
    <ligand>
        <name>Zn(2+)</name>
        <dbReference type="ChEBI" id="CHEBI:29105"/>
        <note>catalytic</note>
    </ligand>
</feature>
<feature type="compositionally biased region" description="Polar residues" evidence="2">
    <location>
        <begin position="311"/>
        <end position="321"/>
    </location>
</feature>
<dbReference type="PANTHER" id="PTHR45702:SF2">
    <property type="entry name" value="KUZBANIAN, ISOFORM A"/>
    <property type="match status" value="1"/>
</dbReference>
<dbReference type="InterPro" id="IPR001590">
    <property type="entry name" value="Peptidase_M12B"/>
</dbReference>
<dbReference type="Pfam" id="PF13688">
    <property type="entry name" value="Reprolysin_5"/>
    <property type="match status" value="1"/>
</dbReference>
<keyword evidence="6" id="KW-1185">Reference proteome</keyword>
<feature type="compositionally biased region" description="Low complexity" evidence="2">
    <location>
        <begin position="287"/>
        <end position="300"/>
    </location>
</feature>
<feature type="compositionally biased region" description="Basic and acidic residues" evidence="2">
    <location>
        <begin position="233"/>
        <end position="249"/>
    </location>
</feature>
<feature type="binding site" evidence="1">
    <location>
        <position position="508"/>
    </location>
    <ligand>
        <name>Zn(2+)</name>
        <dbReference type="ChEBI" id="CHEBI:29105"/>
        <note>catalytic</note>
    </ligand>
</feature>
<evidence type="ECO:0000256" key="1">
    <source>
        <dbReference type="PROSITE-ProRule" id="PRU00276"/>
    </source>
</evidence>
<sequence>MSYLRQSYIFLLACLCLLNVVQAALIPNTVLRRRQLSDIFDHVELVDDTFVPPEGLQRRSLNGNDQVIYIPYRGATLELNLNTHTSLFAADYTPPSDTQFLTGTITGFLSSVVRVTLYPSGVLEGTAYISGSLGAIHLERANKFGKDGKMLVYHSEDVKERRGLMKRQETQSEVDKQAALDKLLGALGEAVEVLKQLNSAGPAGNATTTTTTSPKATATVPKATGAPKSTGEAGEKETAEEDDKPKSAEPSKTSVRPGKATEAREEPTFQPTVKVVTTVIKVIPAPTDLPVETPTPVLTPKETEVAKPTALPSSRAKSATAPTLSPSQPKSSTPTSLPPAKVPISPEPQPTNPNLITCSLALISTPSFTTHHSDAIPYMLSLISSISLTFENQLGINLQVAQTHVLTSKNTTYATPLRAMDANVGIDYANNLAGSIAEIKNSAKDLCAVFVFTSEPFQSPTIGIAYTTSLCVPDKFATSATDLNSAFTFSEYSSVVLHELGHVFGSPHDTDPEIQDEKCREGKDKFTMYPAIQKNSRNAHKFSECSVGMIKSNLRSKRGDRRCWTGGVQNVEGEVEELVEEKGIVLAVD</sequence>
<feature type="compositionally biased region" description="Pro residues" evidence="2">
    <location>
        <begin position="336"/>
        <end position="349"/>
    </location>
</feature>
<dbReference type="PROSITE" id="PS50215">
    <property type="entry name" value="ADAM_MEPRO"/>
    <property type="match status" value="1"/>
</dbReference>
<comment type="caution">
    <text evidence="5">The sequence shown here is derived from an EMBL/GenBank/DDBJ whole genome shotgun (WGS) entry which is preliminary data.</text>
</comment>
<feature type="chain" id="PRO_5042216094" description="Peptidase M12B domain-containing protein" evidence="3">
    <location>
        <begin position="24"/>
        <end position="589"/>
    </location>
</feature>
<reference evidence="5" key="1">
    <citation type="submission" date="2020-05" db="EMBL/GenBank/DDBJ databases">
        <title>Phylogenomic resolution of chytrid fungi.</title>
        <authorList>
            <person name="Stajich J.E."/>
            <person name="Amses K."/>
            <person name="Simmons R."/>
            <person name="Seto K."/>
            <person name="Myers J."/>
            <person name="Bonds A."/>
            <person name="Quandt C.A."/>
            <person name="Barry K."/>
            <person name="Liu P."/>
            <person name="Grigoriev I."/>
            <person name="Longcore J.E."/>
            <person name="James T.Y."/>
        </authorList>
    </citation>
    <scope>NUCLEOTIDE SEQUENCE</scope>
    <source>
        <strain evidence="5">JEL0318</strain>
    </source>
</reference>
<dbReference type="EMBL" id="JADGJD010000927">
    <property type="protein sequence ID" value="KAJ3047633.1"/>
    <property type="molecule type" value="Genomic_DNA"/>
</dbReference>
<organism evidence="5 6">
    <name type="scientific">Rhizophlyctis rosea</name>
    <dbReference type="NCBI Taxonomy" id="64517"/>
    <lineage>
        <taxon>Eukaryota</taxon>
        <taxon>Fungi</taxon>
        <taxon>Fungi incertae sedis</taxon>
        <taxon>Chytridiomycota</taxon>
        <taxon>Chytridiomycota incertae sedis</taxon>
        <taxon>Chytridiomycetes</taxon>
        <taxon>Rhizophlyctidales</taxon>
        <taxon>Rhizophlyctidaceae</taxon>
        <taxon>Rhizophlyctis</taxon>
    </lineage>
</organism>
<evidence type="ECO:0000313" key="6">
    <source>
        <dbReference type="Proteomes" id="UP001212841"/>
    </source>
</evidence>
<proteinExistence type="predicted"/>
<feature type="region of interest" description="Disordered" evidence="2">
    <location>
        <begin position="287"/>
        <end position="349"/>
    </location>
</feature>
<feature type="compositionally biased region" description="Low complexity" evidence="2">
    <location>
        <begin position="200"/>
        <end position="232"/>
    </location>
</feature>
<dbReference type="InterPro" id="IPR051489">
    <property type="entry name" value="ADAM_Metalloproteinase"/>
</dbReference>
<accession>A0AAD5S8V5</accession>
<dbReference type="PANTHER" id="PTHR45702">
    <property type="entry name" value="ADAM10/ADAM17 METALLOPEPTIDASE FAMILY MEMBER"/>
    <property type="match status" value="1"/>
</dbReference>
<keyword evidence="3" id="KW-0732">Signal</keyword>
<dbReference type="GO" id="GO:0046872">
    <property type="term" value="F:metal ion binding"/>
    <property type="evidence" value="ECO:0007669"/>
    <property type="project" value="UniProtKB-KW"/>
</dbReference>
<name>A0AAD5S8V5_9FUNG</name>
<evidence type="ECO:0000256" key="2">
    <source>
        <dbReference type="SAM" id="MobiDB-lite"/>
    </source>
</evidence>
<feature type="binding site" evidence="1">
    <location>
        <position position="498"/>
    </location>
    <ligand>
        <name>Zn(2+)</name>
        <dbReference type="ChEBI" id="CHEBI:29105"/>
        <note>catalytic</note>
    </ligand>
</feature>
<dbReference type="GO" id="GO:0006509">
    <property type="term" value="P:membrane protein ectodomain proteolysis"/>
    <property type="evidence" value="ECO:0007669"/>
    <property type="project" value="TreeGrafter"/>
</dbReference>
<dbReference type="GO" id="GO:0005886">
    <property type="term" value="C:plasma membrane"/>
    <property type="evidence" value="ECO:0007669"/>
    <property type="project" value="TreeGrafter"/>
</dbReference>
<comment type="caution">
    <text evidence="1">Lacks conserved residue(s) required for the propagation of feature annotation.</text>
</comment>
<dbReference type="SUPFAM" id="SSF55486">
    <property type="entry name" value="Metalloproteases ('zincins'), catalytic domain"/>
    <property type="match status" value="1"/>
</dbReference>
<feature type="domain" description="Peptidase M12B" evidence="4">
    <location>
        <begin position="378"/>
        <end position="558"/>
    </location>
</feature>
<feature type="compositionally biased region" description="Low complexity" evidence="2">
    <location>
        <begin position="322"/>
        <end position="335"/>
    </location>
</feature>
<keyword evidence="1" id="KW-0479">Metal-binding</keyword>
<dbReference type="Gene3D" id="3.40.390.10">
    <property type="entry name" value="Collagenase (Catalytic Domain)"/>
    <property type="match status" value="1"/>
</dbReference>
<feature type="active site" evidence="1">
    <location>
        <position position="499"/>
    </location>
</feature>
<feature type="signal peptide" evidence="3">
    <location>
        <begin position="1"/>
        <end position="23"/>
    </location>
</feature>
<dbReference type="Proteomes" id="UP001212841">
    <property type="component" value="Unassembled WGS sequence"/>
</dbReference>